<dbReference type="InParanoid" id="B7G0E0"/>
<gene>
    <name evidence="2" type="ORF">PHATRDRAFT_36102</name>
</gene>
<reference evidence="3" key="2">
    <citation type="submission" date="2008-08" db="EMBL/GenBank/DDBJ databases">
        <authorList>
            <consortium name="Diatom Consortium"/>
            <person name="Grigoriev I."/>
            <person name="Grimwood J."/>
            <person name="Kuo A."/>
            <person name="Otillar R.P."/>
            <person name="Salamov A."/>
            <person name="Detter J.C."/>
            <person name="Lindquist E."/>
            <person name="Shapiro H."/>
            <person name="Lucas S."/>
            <person name="Glavina del Rio T."/>
            <person name="Pitluck S."/>
            <person name="Rokhsar D."/>
            <person name="Bowler C."/>
        </authorList>
    </citation>
    <scope>GENOME REANNOTATION</scope>
    <source>
        <strain evidence="3">CCAP 1055/1</strain>
    </source>
</reference>
<keyword evidence="3" id="KW-1185">Reference proteome</keyword>
<evidence type="ECO:0000313" key="2">
    <source>
        <dbReference type="EMBL" id="EEC48072.1"/>
    </source>
</evidence>
<dbReference type="RefSeq" id="XP_002180664.1">
    <property type="nucleotide sequence ID" value="XM_002180628.1"/>
</dbReference>
<reference evidence="2 3" key="1">
    <citation type="journal article" date="2008" name="Nature">
        <title>The Phaeodactylum genome reveals the evolutionary history of diatom genomes.</title>
        <authorList>
            <person name="Bowler C."/>
            <person name="Allen A.E."/>
            <person name="Badger J.H."/>
            <person name="Grimwood J."/>
            <person name="Jabbari K."/>
            <person name="Kuo A."/>
            <person name="Maheswari U."/>
            <person name="Martens C."/>
            <person name="Maumus F."/>
            <person name="Otillar R.P."/>
            <person name="Rayko E."/>
            <person name="Salamov A."/>
            <person name="Vandepoele K."/>
            <person name="Beszteri B."/>
            <person name="Gruber A."/>
            <person name="Heijde M."/>
            <person name="Katinka M."/>
            <person name="Mock T."/>
            <person name="Valentin K."/>
            <person name="Verret F."/>
            <person name="Berges J.A."/>
            <person name="Brownlee C."/>
            <person name="Cadoret J.P."/>
            <person name="Chiovitti A."/>
            <person name="Choi C.J."/>
            <person name="Coesel S."/>
            <person name="De Martino A."/>
            <person name="Detter J.C."/>
            <person name="Durkin C."/>
            <person name="Falciatore A."/>
            <person name="Fournet J."/>
            <person name="Haruta M."/>
            <person name="Huysman M.J."/>
            <person name="Jenkins B.D."/>
            <person name="Jiroutova K."/>
            <person name="Jorgensen R.E."/>
            <person name="Joubert Y."/>
            <person name="Kaplan A."/>
            <person name="Kroger N."/>
            <person name="Kroth P.G."/>
            <person name="La Roche J."/>
            <person name="Lindquist E."/>
            <person name="Lommer M."/>
            <person name="Martin-Jezequel V."/>
            <person name="Lopez P.J."/>
            <person name="Lucas S."/>
            <person name="Mangogna M."/>
            <person name="McGinnis K."/>
            <person name="Medlin L.K."/>
            <person name="Montsant A."/>
            <person name="Oudot-Le Secq M.P."/>
            <person name="Napoli C."/>
            <person name="Obornik M."/>
            <person name="Parker M.S."/>
            <person name="Petit J.L."/>
            <person name="Porcel B.M."/>
            <person name="Poulsen N."/>
            <person name="Robison M."/>
            <person name="Rychlewski L."/>
            <person name="Rynearson T.A."/>
            <person name="Schmutz J."/>
            <person name="Shapiro H."/>
            <person name="Siaut M."/>
            <person name="Stanley M."/>
            <person name="Sussman M.R."/>
            <person name="Taylor A.R."/>
            <person name="Vardi A."/>
            <person name="von Dassow P."/>
            <person name="Vyverman W."/>
            <person name="Willis A."/>
            <person name="Wyrwicz L.S."/>
            <person name="Rokhsar D.S."/>
            <person name="Weissenbach J."/>
            <person name="Armbrust E.V."/>
            <person name="Green B.R."/>
            <person name="Van de Peer Y."/>
            <person name="Grigoriev I.V."/>
        </authorList>
    </citation>
    <scope>NUCLEOTIDE SEQUENCE [LARGE SCALE GENOMIC DNA]</scope>
    <source>
        <strain evidence="2 3">CCAP 1055/1</strain>
    </source>
</reference>
<dbReference type="EMBL" id="CM000612">
    <property type="protein sequence ID" value="EEC48072.1"/>
    <property type="molecule type" value="Genomic_DNA"/>
</dbReference>
<accession>B7G0E0</accession>
<protein>
    <submittedName>
        <fullName evidence="2">Uncharacterized protein</fullName>
    </submittedName>
</protein>
<dbReference type="HOGENOM" id="CLU_1879471_0_0_1"/>
<evidence type="ECO:0000313" key="3">
    <source>
        <dbReference type="Proteomes" id="UP000000759"/>
    </source>
</evidence>
<dbReference type="GeneID" id="7201268"/>
<organism evidence="2 3">
    <name type="scientific">Phaeodactylum tricornutum (strain CCAP 1055/1)</name>
    <dbReference type="NCBI Taxonomy" id="556484"/>
    <lineage>
        <taxon>Eukaryota</taxon>
        <taxon>Sar</taxon>
        <taxon>Stramenopiles</taxon>
        <taxon>Ochrophyta</taxon>
        <taxon>Bacillariophyta</taxon>
        <taxon>Bacillariophyceae</taxon>
        <taxon>Bacillariophycidae</taxon>
        <taxon>Naviculales</taxon>
        <taxon>Phaeodactylaceae</taxon>
        <taxon>Phaeodactylum</taxon>
    </lineage>
</organism>
<dbReference type="AlphaFoldDB" id="B7G0E0"/>
<dbReference type="KEGG" id="pti:PHATRDRAFT_36102"/>
<dbReference type="Proteomes" id="UP000000759">
    <property type="component" value="Chromosome 9"/>
</dbReference>
<sequence>MASNDPIEINPVRRTPFRKLFTCCLPKAEMEPRATERGVVFSDPERMPEHMKQDIDDVTEEESSATGLDIDFHDSQHGRLFDLPDLDESFSEDDVRPQSVVVEFWKLIMSFVFLDWIRGATGPKLITNGSTKAKTV</sequence>
<feature type="compositionally biased region" description="Basic and acidic residues" evidence="1">
    <location>
        <begin position="43"/>
        <end position="55"/>
    </location>
</feature>
<proteinExistence type="predicted"/>
<dbReference type="PaxDb" id="2850-Phatr36102"/>
<name>B7G0E0_PHATC</name>
<evidence type="ECO:0000256" key="1">
    <source>
        <dbReference type="SAM" id="MobiDB-lite"/>
    </source>
</evidence>
<feature type="region of interest" description="Disordered" evidence="1">
    <location>
        <begin position="34"/>
        <end position="70"/>
    </location>
</feature>